<evidence type="ECO:0000313" key="6">
    <source>
        <dbReference type="EMBL" id="GHD23305.1"/>
    </source>
</evidence>
<dbReference type="EMBL" id="BMZQ01000005">
    <property type="protein sequence ID" value="GHD23305.1"/>
    <property type="molecule type" value="Genomic_DNA"/>
</dbReference>
<dbReference type="AlphaFoldDB" id="A0A8J3GMC2"/>
<evidence type="ECO:0000259" key="5">
    <source>
        <dbReference type="PROSITE" id="PS01124"/>
    </source>
</evidence>
<evidence type="ECO:0000256" key="4">
    <source>
        <dbReference type="SAM" id="MobiDB-lite"/>
    </source>
</evidence>
<dbReference type="SMART" id="SM00342">
    <property type="entry name" value="HTH_ARAC"/>
    <property type="match status" value="1"/>
</dbReference>
<dbReference type="Gene3D" id="2.60.120.10">
    <property type="entry name" value="Jelly Rolls"/>
    <property type="match status" value="1"/>
</dbReference>
<dbReference type="InterPro" id="IPR014710">
    <property type="entry name" value="RmlC-like_jellyroll"/>
</dbReference>
<dbReference type="SUPFAM" id="SSF51182">
    <property type="entry name" value="RmlC-like cupins"/>
    <property type="match status" value="1"/>
</dbReference>
<dbReference type="InterPro" id="IPR018060">
    <property type="entry name" value="HTH_AraC"/>
</dbReference>
<feature type="domain" description="HTH araC/xylS-type" evidence="5">
    <location>
        <begin position="184"/>
        <end position="283"/>
    </location>
</feature>
<dbReference type="InterPro" id="IPR011051">
    <property type="entry name" value="RmlC_Cupin_sf"/>
</dbReference>
<reference evidence="6" key="1">
    <citation type="journal article" date="2014" name="Int. J. Syst. Evol. Microbiol.">
        <title>Complete genome sequence of Corynebacterium casei LMG S-19264T (=DSM 44701T), isolated from a smear-ripened cheese.</title>
        <authorList>
            <consortium name="US DOE Joint Genome Institute (JGI-PGF)"/>
            <person name="Walter F."/>
            <person name="Albersmeier A."/>
            <person name="Kalinowski J."/>
            <person name="Ruckert C."/>
        </authorList>
    </citation>
    <scope>NUCLEOTIDE SEQUENCE</scope>
    <source>
        <strain evidence="6">KCTC 42249</strain>
    </source>
</reference>
<dbReference type="RefSeq" id="WP_189507167.1">
    <property type="nucleotide sequence ID" value="NZ_BMZQ01000005.1"/>
</dbReference>
<evidence type="ECO:0000256" key="2">
    <source>
        <dbReference type="ARBA" id="ARBA00023125"/>
    </source>
</evidence>
<dbReference type="CDD" id="cd06976">
    <property type="entry name" value="cupin_MtlR-like_N"/>
    <property type="match status" value="1"/>
</dbReference>
<accession>A0A8J3GMC2</accession>
<dbReference type="PANTHER" id="PTHR46796">
    <property type="entry name" value="HTH-TYPE TRANSCRIPTIONAL ACTIVATOR RHAS-RELATED"/>
    <property type="match status" value="1"/>
</dbReference>
<keyword evidence="3" id="KW-0804">Transcription</keyword>
<name>A0A8J3GMC2_9HYPH</name>
<dbReference type="PROSITE" id="PS00041">
    <property type="entry name" value="HTH_ARAC_FAMILY_1"/>
    <property type="match status" value="1"/>
</dbReference>
<reference evidence="6" key="2">
    <citation type="submission" date="2020-09" db="EMBL/GenBank/DDBJ databases">
        <authorList>
            <person name="Sun Q."/>
            <person name="Kim S."/>
        </authorList>
    </citation>
    <scope>NUCLEOTIDE SEQUENCE</scope>
    <source>
        <strain evidence="6">KCTC 42249</strain>
    </source>
</reference>
<evidence type="ECO:0000256" key="3">
    <source>
        <dbReference type="ARBA" id="ARBA00023163"/>
    </source>
</evidence>
<protein>
    <submittedName>
        <fullName evidence="6">AraC family transcriptional regulator</fullName>
    </submittedName>
</protein>
<feature type="region of interest" description="Disordered" evidence="4">
    <location>
        <begin position="294"/>
        <end position="320"/>
    </location>
</feature>
<keyword evidence="2" id="KW-0238">DNA-binding</keyword>
<sequence>MQPDLELVHIRKGESFAAWMHGYPFRTVRWHYHPEYEIHLVVETTGKFYVGDHIGDFSRGQLVMTGPNLPQNWISDIAPGEIVPLRSMVIQFPEAFIDDACDIMPEVAVIRPLLDRSRRGLLFDDATSRTVAPLMRSLIEARGMRRLSLFWEILDVLACAPQPEVLASLSYELNVDRNARCGINQAIAYLRENLVRSVDEGELAEVVGLSSSTFSRAFKKHTGTTLVRYKNQLRVDLACQMLLTEPDTKVAEICFEVGFSNLSNFNRQFLTLKGMSPSQFRETFAANQTHLAGELPPMGSRVTTKNLGDDCRPRTGNSAH</sequence>
<gene>
    <name evidence="6" type="ORF">GCM10016234_38530</name>
</gene>
<dbReference type="InterPro" id="IPR020449">
    <property type="entry name" value="Tscrpt_reg_AraC-type_HTH"/>
</dbReference>
<dbReference type="InterPro" id="IPR050204">
    <property type="entry name" value="AraC_XylS_family_regulators"/>
</dbReference>
<proteinExistence type="predicted"/>
<dbReference type="PROSITE" id="PS01124">
    <property type="entry name" value="HTH_ARAC_FAMILY_2"/>
    <property type="match status" value="1"/>
</dbReference>
<dbReference type="Pfam" id="PF12833">
    <property type="entry name" value="HTH_18"/>
    <property type="match status" value="1"/>
</dbReference>
<dbReference type="PRINTS" id="PR00032">
    <property type="entry name" value="HTHARAC"/>
</dbReference>
<dbReference type="InterPro" id="IPR009057">
    <property type="entry name" value="Homeodomain-like_sf"/>
</dbReference>
<evidence type="ECO:0000313" key="7">
    <source>
        <dbReference type="Proteomes" id="UP000630142"/>
    </source>
</evidence>
<keyword evidence="7" id="KW-1185">Reference proteome</keyword>
<evidence type="ECO:0000256" key="1">
    <source>
        <dbReference type="ARBA" id="ARBA00023015"/>
    </source>
</evidence>
<organism evidence="6 7">
    <name type="scientific">Tianweitania populi</name>
    <dbReference type="NCBI Taxonomy" id="1607949"/>
    <lineage>
        <taxon>Bacteria</taxon>
        <taxon>Pseudomonadati</taxon>
        <taxon>Pseudomonadota</taxon>
        <taxon>Alphaproteobacteria</taxon>
        <taxon>Hyphomicrobiales</taxon>
        <taxon>Phyllobacteriaceae</taxon>
        <taxon>Tianweitania</taxon>
    </lineage>
</organism>
<dbReference type="Gene3D" id="1.10.10.60">
    <property type="entry name" value="Homeodomain-like"/>
    <property type="match status" value="2"/>
</dbReference>
<dbReference type="InterPro" id="IPR018062">
    <property type="entry name" value="HTH_AraC-typ_CS"/>
</dbReference>
<dbReference type="Proteomes" id="UP000630142">
    <property type="component" value="Unassembled WGS sequence"/>
</dbReference>
<keyword evidence="1" id="KW-0805">Transcription regulation</keyword>
<dbReference type="GO" id="GO:0043565">
    <property type="term" value="F:sequence-specific DNA binding"/>
    <property type="evidence" value="ECO:0007669"/>
    <property type="project" value="InterPro"/>
</dbReference>
<dbReference type="GO" id="GO:0003700">
    <property type="term" value="F:DNA-binding transcription factor activity"/>
    <property type="evidence" value="ECO:0007669"/>
    <property type="project" value="InterPro"/>
</dbReference>
<comment type="caution">
    <text evidence="6">The sequence shown here is derived from an EMBL/GenBank/DDBJ whole genome shotgun (WGS) entry which is preliminary data.</text>
</comment>
<dbReference type="SUPFAM" id="SSF46689">
    <property type="entry name" value="Homeodomain-like"/>
    <property type="match status" value="2"/>
</dbReference>